<evidence type="ECO:0000259" key="2">
    <source>
        <dbReference type="Pfam" id="PF00326"/>
    </source>
</evidence>
<evidence type="ECO:0000313" key="3">
    <source>
        <dbReference type="EMBL" id="CUS43291.1"/>
    </source>
</evidence>
<sequence length="657" mass="71378">MTFWILGALAGVLAAPQAAPVANEAAASFGAREGVQQISLSPDGNSIAYIQPTAGRGASLYIVNLATAQPVAILNSSGDPDRLSYCRWSTSKRLVCGIYMIVPSGIGVLGFTRMIGVDADGKNLKVLSARDSSKALDITQNGGTVIDWLSDNADGNVLMTRQYVPEESTGTRLANSHDGLGIERVDTNSLKRAMVETPRVDAAEYISDGHGVVRIMGMRPKTADGYDQTKINYLYRKQGSRDWSSLSSVKDSSGAGDGFDPYAVDRDLNVVYGFDDNAGHVALYSIALDGTLQRNLVLARPDVDVDGLIRIGRQQRVVGASYATERRQVEFFDPELKKLSASLSKALPGLPLVSVVDASADESRLLLFAGSDVDPGRYYLFDKKTRKLEELLPKRPQLAKMTLATVKPISFPAADGTQIPGYLTLPPGSDGKNLPAIVMPHGGPGDRDEWGFDWLSQYFANRGYAVLQPNFRGSAGYGSAWFKQNGFKSWKIAVGDVNDGGRWLVKQGIADPAKLGIVGWSYGGYAALQSPVLAPRLFKAIVAVAPVTDLETLRSESQSFSNYYRVDAFIGHGPHVREGSPAQNVERIAAPVLMFHGDRDRNVGIRESRMMASRLKEAGKPVELVEFHNLDHYLDDSNVRTGMLDKMDKFLRASMKF</sequence>
<proteinExistence type="predicted"/>
<dbReference type="Pfam" id="PF00326">
    <property type="entry name" value="Peptidase_S9"/>
    <property type="match status" value="1"/>
</dbReference>
<evidence type="ECO:0000256" key="1">
    <source>
        <dbReference type="ARBA" id="ARBA00022801"/>
    </source>
</evidence>
<dbReference type="SUPFAM" id="SSF53474">
    <property type="entry name" value="alpha/beta-Hydrolases"/>
    <property type="match status" value="1"/>
</dbReference>
<protein>
    <submittedName>
        <fullName evidence="3">Prolyl oligopeptidase family protein</fullName>
    </submittedName>
</protein>
<dbReference type="Gene3D" id="3.40.50.1820">
    <property type="entry name" value="alpha/beta hydrolase"/>
    <property type="match status" value="1"/>
</dbReference>
<dbReference type="AlphaFoldDB" id="A0A160TGE4"/>
<dbReference type="InterPro" id="IPR029058">
    <property type="entry name" value="AB_hydrolase_fold"/>
</dbReference>
<dbReference type="GO" id="GO:0004252">
    <property type="term" value="F:serine-type endopeptidase activity"/>
    <property type="evidence" value="ECO:0007669"/>
    <property type="project" value="TreeGrafter"/>
</dbReference>
<name>A0A160TGE4_9ZZZZ</name>
<dbReference type="EMBL" id="CZQE01000029">
    <property type="protein sequence ID" value="CUS43291.1"/>
    <property type="molecule type" value="Genomic_DNA"/>
</dbReference>
<dbReference type="GO" id="GO:0006508">
    <property type="term" value="P:proteolysis"/>
    <property type="evidence" value="ECO:0007669"/>
    <property type="project" value="InterPro"/>
</dbReference>
<feature type="domain" description="Peptidase S9 prolyl oligopeptidase catalytic" evidence="2">
    <location>
        <begin position="450"/>
        <end position="655"/>
    </location>
</feature>
<gene>
    <name evidence="3" type="ORF">MGWOODY_Smn3651</name>
</gene>
<dbReference type="SUPFAM" id="SSF82171">
    <property type="entry name" value="DPP6 N-terminal domain-like"/>
    <property type="match status" value="1"/>
</dbReference>
<dbReference type="PANTHER" id="PTHR42776">
    <property type="entry name" value="SERINE PEPTIDASE S9 FAMILY MEMBER"/>
    <property type="match status" value="1"/>
</dbReference>
<organism evidence="3">
    <name type="scientific">hydrothermal vent metagenome</name>
    <dbReference type="NCBI Taxonomy" id="652676"/>
    <lineage>
        <taxon>unclassified sequences</taxon>
        <taxon>metagenomes</taxon>
        <taxon>ecological metagenomes</taxon>
    </lineage>
</organism>
<reference evidence="3" key="1">
    <citation type="submission" date="2015-10" db="EMBL/GenBank/DDBJ databases">
        <authorList>
            <person name="Gilbert D.G."/>
        </authorList>
    </citation>
    <scope>NUCLEOTIDE SEQUENCE</scope>
</reference>
<dbReference type="InterPro" id="IPR001375">
    <property type="entry name" value="Peptidase_S9_cat"/>
</dbReference>
<dbReference type="PANTHER" id="PTHR42776:SF27">
    <property type="entry name" value="DIPEPTIDYL PEPTIDASE FAMILY MEMBER 6"/>
    <property type="match status" value="1"/>
</dbReference>
<keyword evidence="1" id="KW-0378">Hydrolase</keyword>
<accession>A0A160TGE4</accession>